<dbReference type="AlphaFoldDB" id="A0A8H7Y7W9"/>
<feature type="compositionally biased region" description="Low complexity" evidence="1">
    <location>
        <begin position="504"/>
        <end position="514"/>
    </location>
</feature>
<feature type="compositionally biased region" description="Acidic residues" evidence="1">
    <location>
        <begin position="998"/>
        <end position="1009"/>
    </location>
</feature>
<feature type="compositionally biased region" description="Low complexity" evidence="1">
    <location>
        <begin position="100"/>
        <end position="118"/>
    </location>
</feature>
<feature type="compositionally biased region" description="Basic and acidic residues" evidence="1">
    <location>
        <begin position="891"/>
        <end position="909"/>
    </location>
</feature>
<dbReference type="PANTHER" id="PTHR39147:SF1">
    <property type="entry name" value="PROTEIN SPT21"/>
    <property type="match status" value="1"/>
</dbReference>
<feature type="compositionally biased region" description="Low complexity" evidence="1">
    <location>
        <begin position="295"/>
        <end position="307"/>
    </location>
</feature>
<feature type="region of interest" description="Disordered" evidence="1">
    <location>
        <begin position="446"/>
        <end position="764"/>
    </location>
</feature>
<feature type="domain" description="Ams2/SPT21 N-terminal" evidence="2">
    <location>
        <begin position="4"/>
        <end position="93"/>
    </location>
</feature>
<feature type="region of interest" description="Disordered" evidence="1">
    <location>
        <begin position="890"/>
        <end position="935"/>
    </location>
</feature>
<dbReference type="PANTHER" id="PTHR39147">
    <property type="entry name" value="PROTEIN SPT21"/>
    <property type="match status" value="1"/>
</dbReference>
<feature type="compositionally biased region" description="Polar residues" evidence="1">
    <location>
        <begin position="446"/>
        <end position="460"/>
    </location>
</feature>
<dbReference type="Pfam" id="PF25823">
    <property type="entry name" value="Ams2-SPT21_N"/>
    <property type="match status" value="1"/>
</dbReference>
<feature type="compositionally biased region" description="Polar residues" evidence="1">
    <location>
        <begin position="320"/>
        <end position="330"/>
    </location>
</feature>
<evidence type="ECO:0000256" key="1">
    <source>
        <dbReference type="SAM" id="MobiDB-lite"/>
    </source>
</evidence>
<name>A0A8H7Y7W9_PSICU</name>
<feature type="compositionally biased region" description="Basic and acidic residues" evidence="1">
    <location>
        <begin position="491"/>
        <end position="502"/>
    </location>
</feature>
<accession>A0A8H7Y7W9</accession>
<feature type="compositionally biased region" description="Basic and acidic residues" evidence="1">
    <location>
        <begin position="811"/>
        <end position="827"/>
    </location>
</feature>
<sequence>MVDKKVSLRVLYTINSSPQYILARSHARVPVDFIPCLEENDDSTCPDASKCTPLYASVSLKMCLDTICRSSPELTQDSNRDFSLYVLDPLESNSAPAPVNISNSSSDSSYSVNNNSSNAEQPRGVAVGLGFMSWALTADDADAATVVGTLVKQANGQQALEVIFALRETMAMKRPVWTMQPQPSSSSTQENAASVNECRRDVKPSVYQASIFFTHAGNQMQTRSSAIDTTRETLASIQMRTKAKIKPPKPIRQSTIPITESDKFLNAGTYIGPLKKKGRPKTIGSDTKLNSLQNSAVASSSGSGASSHPNDVIVIDGSDSEGTPPTPTQTAVDFFQSSKGKGSAVDRASLPIYTTKPLVANTLGASEIKQSDVQVKQEPQEIPNILDVLAYLTATSSESTAQNAAILAALNTIDSSNGQGKQPEGNRPNPQLISALKQLFSIYASSATQSPNSEHSNAQMTKPHRPSGSHLQEDTVVVRDKENVNPVAHQKRSEDGKAKHSDISLGSSSSPGPSRMTIHNTHPERHPHSLGRSSRSNENMSQRMPVEKIGRKRTLSDFMDEKEKGKNKGKERERVEKRDGRRHSGSQHNTKVAPVVDSLRHYPRVLASNQPRAEQPANYYRVPLESMTSPPRGRPELDLTKYDANRTGEESSKVAKSRTPSPRPPRVSASSPVRGIQNENRRKYVVPEWARTSTSTQPRLSEDAQRALQEAEEKKKLERAAARKRLPSVQAKLKAKNFSGKGQVKDSETKPFAPPPVPVAPKIDLSRGPIIASSDRPVFPTASVQFPFVSSTRSSSPPPQSNFAPKTPKTPIRERRNITTTPAREDESLFTPMGSGSLFGSARSLRTPLAPSILTSPLGNRKKAKISPMRSTLTGKGFKPISLTIANSSSDLKDTEIDKSSKKMNRELEDALDDLECPPSSLPIASSDPDVDSSYQSVPVENLDLEVPDGEVHVPVKQHWAGLPPSSPPAPSSPMLLTEEDGQTDDEMDDLPIATSDSELDTDMNDCDTDTPSPAVASPYDDNTPADSNNDMSFFPLPDETSAESAHISSSDLFEQFTNLNDHSDTLHGMGNIHLDPEMEALFQNGLENIDFSEFWATFTPLIAENTQSTQDSHVDAFIGQTESSTSFDEVNHAKLADEMQTLLSGCLM</sequence>
<feature type="region of interest" description="Disordered" evidence="1">
    <location>
        <begin position="959"/>
        <end position="1035"/>
    </location>
</feature>
<evidence type="ECO:0000259" key="2">
    <source>
        <dbReference type="Pfam" id="PF25823"/>
    </source>
</evidence>
<organism evidence="3">
    <name type="scientific">Psilocybe cubensis</name>
    <name type="common">Psychedelic mushroom</name>
    <name type="synonym">Stropharia cubensis</name>
    <dbReference type="NCBI Taxonomy" id="181762"/>
    <lineage>
        <taxon>Eukaryota</taxon>
        <taxon>Fungi</taxon>
        <taxon>Dikarya</taxon>
        <taxon>Basidiomycota</taxon>
        <taxon>Agaricomycotina</taxon>
        <taxon>Agaricomycetes</taxon>
        <taxon>Agaricomycetidae</taxon>
        <taxon>Agaricales</taxon>
        <taxon>Agaricineae</taxon>
        <taxon>Strophariaceae</taxon>
        <taxon>Psilocybe</taxon>
    </lineage>
</organism>
<feature type="compositionally biased region" description="Acidic residues" evidence="1">
    <location>
        <begin position="978"/>
        <end position="990"/>
    </location>
</feature>
<protein>
    <recommendedName>
        <fullName evidence="2">Ams2/SPT21 N-terminal domain-containing protein</fullName>
    </recommendedName>
</protein>
<feature type="compositionally biased region" description="Basic and acidic residues" evidence="1">
    <location>
        <begin position="471"/>
        <end position="483"/>
    </location>
</feature>
<dbReference type="InterPro" id="IPR057725">
    <property type="entry name" value="Ams2-SPT21_N"/>
</dbReference>
<feature type="compositionally biased region" description="Basic and acidic residues" evidence="1">
    <location>
        <begin position="633"/>
        <end position="653"/>
    </location>
</feature>
<proteinExistence type="predicted"/>
<feature type="compositionally biased region" description="Basic and acidic residues" evidence="1">
    <location>
        <begin position="559"/>
        <end position="579"/>
    </location>
</feature>
<comment type="caution">
    <text evidence="3">The sequence shown here is derived from an EMBL/GenBank/DDBJ whole genome shotgun (WGS) entry which is preliminary data.</text>
</comment>
<feature type="region of interest" description="Disordered" evidence="1">
    <location>
        <begin position="96"/>
        <end position="119"/>
    </location>
</feature>
<feature type="region of interest" description="Disordered" evidence="1">
    <location>
        <begin position="275"/>
        <end position="330"/>
    </location>
</feature>
<dbReference type="EMBL" id="JAFIQS010000002">
    <property type="protein sequence ID" value="KAG5172559.1"/>
    <property type="molecule type" value="Genomic_DNA"/>
</dbReference>
<feature type="region of interest" description="Disordered" evidence="1">
    <location>
        <begin position="789"/>
        <end position="832"/>
    </location>
</feature>
<evidence type="ECO:0000313" key="3">
    <source>
        <dbReference type="EMBL" id="KAG5172559.1"/>
    </source>
</evidence>
<reference evidence="3" key="1">
    <citation type="submission" date="2021-02" db="EMBL/GenBank/DDBJ databases">
        <title>Psilocybe cubensis genome.</title>
        <authorList>
            <person name="Mckernan K.J."/>
            <person name="Crawford S."/>
            <person name="Trippe A."/>
            <person name="Kane L.T."/>
            <person name="Mclaughlin S."/>
        </authorList>
    </citation>
    <scope>NUCLEOTIDE SEQUENCE [LARGE SCALE GENOMIC DNA]</scope>
    <source>
        <strain evidence="3">MGC-MH-2018</strain>
    </source>
</reference>
<feature type="compositionally biased region" description="Basic and acidic residues" evidence="1">
    <location>
        <begin position="700"/>
        <end position="721"/>
    </location>
</feature>
<dbReference type="InterPro" id="IPR042403">
    <property type="entry name" value="Spt21/Ams2"/>
</dbReference>
<feature type="compositionally biased region" description="Polar residues" evidence="1">
    <location>
        <begin position="284"/>
        <end position="294"/>
    </location>
</feature>
<gene>
    <name evidence="3" type="ORF">JR316_002061</name>
</gene>
<dbReference type="OrthoDB" id="3199820at2759"/>
<feature type="compositionally biased region" description="Polar residues" evidence="1">
    <location>
        <begin position="531"/>
        <end position="542"/>
    </location>
</feature>